<dbReference type="AlphaFoldDB" id="A0A9P4HPH5"/>
<keyword evidence="2" id="KW-1185">Reference proteome</keyword>
<proteinExistence type="predicted"/>
<dbReference type="EMBL" id="ML978743">
    <property type="protein sequence ID" value="KAF2084303.1"/>
    <property type="molecule type" value="Genomic_DNA"/>
</dbReference>
<evidence type="ECO:0000313" key="1">
    <source>
        <dbReference type="EMBL" id="KAF2084303.1"/>
    </source>
</evidence>
<gene>
    <name evidence="1" type="ORF">K490DRAFT_59725</name>
</gene>
<name>A0A9P4HPH5_9PEZI</name>
<protein>
    <submittedName>
        <fullName evidence="1">Uncharacterized protein</fullName>
    </submittedName>
</protein>
<accession>A0A9P4HPH5</accession>
<reference evidence="1" key="1">
    <citation type="journal article" date="2020" name="Stud. Mycol.">
        <title>101 Dothideomycetes genomes: a test case for predicting lifestyles and emergence of pathogens.</title>
        <authorList>
            <person name="Haridas S."/>
            <person name="Albert R."/>
            <person name="Binder M."/>
            <person name="Bloem J."/>
            <person name="Labutti K."/>
            <person name="Salamov A."/>
            <person name="Andreopoulos B."/>
            <person name="Baker S."/>
            <person name="Barry K."/>
            <person name="Bills G."/>
            <person name="Bluhm B."/>
            <person name="Cannon C."/>
            <person name="Castanera R."/>
            <person name="Culley D."/>
            <person name="Daum C."/>
            <person name="Ezra D."/>
            <person name="Gonzalez J."/>
            <person name="Henrissat B."/>
            <person name="Kuo A."/>
            <person name="Liang C."/>
            <person name="Lipzen A."/>
            <person name="Lutzoni F."/>
            <person name="Magnuson J."/>
            <person name="Mondo S."/>
            <person name="Nolan M."/>
            <person name="Ohm R."/>
            <person name="Pangilinan J."/>
            <person name="Park H.-J."/>
            <person name="Ramirez L."/>
            <person name="Alfaro M."/>
            <person name="Sun H."/>
            <person name="Tritt A."/>
            <person name="Yoshinaga Y."/>
            <person name="Zwiers L.-H."/>
            <person name="Turgeon B."/>
            <person name="Goodwin S."/>
            <person name="Spatafora J."/>
            <person name="Crous P."/>
            <person name="Grigoriev I."/>
        </authorList>
    </citation>
    <scope>NUCLEOTIDE SEQUENCE</scope>
    <source>
        <strain evidence="1">CBS 121410</strain>
    </source>
</reference>
<evidence type="ECO:0000313" key="2">
    <source>
        <dbReference type="Proteomes" id="UP000799776"/>
    </source>
</evidence>
<organism evidence="1 2">
    <name type="scientific">Saccharata proteae CBS 121410</name>
    <dbReference type="NCBI Taxonomy" id="1314787"/>
    <lineage>
        <taxon>Eukaryota</taxon>
        <taxon>Fungi</taxon>
        <taxon>Dikarya</taxon>
        <taxon>Ascomycota</taxon>
        <taxon>Pezizomycotina</taxon>
        <taxon>Dothideomycetes</taxon>
        <taxon>Dothideomycetes incertae sedis</taxon>
        <taxon>Botryosphaeriales</taxon>
        <taxon>Saccharataceae</taxon>
        <taxon>Saccharata</taxon>
    </lineage>
</organism>
<sequence length="165" mass="18292">MLAVLQTERREHVQRAANVHEARGGLRAVRLWNALRNGRWTCPPMTTLKAKGERCARIAVRLICDSPFQISSPVACRDNVNSIVVGEANDGPGFYIVIPSRKRISLPRLCPAQPFKVPYGRFCHPRSQTPIECTAIRARATTDLIARWPFLGSTRAYLKASGAGV</sequence>
<comment type="caution">
    <text evidence="1">The sequence shown here is derived from an EMBL/GenBank/DDBJ whole genome shotgun (WGS) entry which is preliminary data.</text>
</comment>
<dbReference type="Proteomes" id="UP000799776">
    <property type="component" value="Unassembled WGS sequence"/>
</dbReference>